<sequence>MKIDSLLDEELKNPEFAEFFQIESKKLNVELDLYDESIKNPKVCKETPWSI</sequence>
<dbReference type="EMBL" id="AP026802">
    <property type="protein sequence ID" value="BDR57590.1"/>
    <property type="molecule type" value="Genomic_DNA"/>
</dbReference>
<name>A0AAU9D5P1_9LACO</name>
<proteinExistence type="predicted"/>
<dbReference type="Proteomes" id="UP001321861">
    <property type="component" value="Chromosome"/>
</dbReference>
<organism evidence="1 2">
    <name type="scientific">Xylocopilactobacillus apicola</name>
    <dbReference type="NCBI Taxonomy" id="2932184"/>
    <lineage>
        <taxon>Bacteria</taxon>
        <taxon>Bacillati</taxon>
        <taxon>Bacillota</taxon>
        <taxon>Bacilli</taxon>
        <taxon>Lactobacillales</taxon>
        <taxon>Lactobacillaceae</taxon>
        <taxon>Xylocopilactobacillus</taxon>
    </lineage>
</organism>
<accession>A0AAU9D5P1</accession>
<gene>
    <name evidence="1" type="ORF">XA3_00310</name>
</gene>
<keyword evidence="2" id="KW-1185">Reference proteome</keyword>
<evidence type="ECO:0000313" key="1">
    <source>
        <dbReference type="EMBL" id="BDR57590.1"/>
    </source>
</evidence>
<dbReference type="AlphaFoldDB" id="A0AAU9D5P1"/>
<evidence type="ECO:0000313" key="2">
    <source>
        <dbReference type="Proteomes" id="UP001321861"/>
    </source>
</evidence>
<dbReference type="KEGG" id="xap:XA3_00310"/>
<protein>
    <submittedName>
        <fullName evidence="1">Uncharacterized protein</fullName>
    </submittedName>
</protein>
<reference evidence="1 2" key="1">
    <citation type="journal article" date="2023" name="Microbiol. Spectr.">
        <title>Symbiosis of Carpenter Bees with Uncharacterized Lactic Acid Bacteria Showing NAD Auxotrophy.</title>
        <authorList>
            <person name="Kawasaki S."/>
            <person name="Ozawa K."/>
            <person name="Mori T."/>
            <person name="Yamamoto A."/>
            <person name="Ito M."/>
            <person name="Ohkuma M."/>
            <person name="Sakamoto M."/>
            <person name="Matsutani M."/>
        </authorList>
    </citation>
    <scope>NUCLEOTIDE SEQUENCE [LARGE SCALE GENOMIC DNA]</scope>
    <source>
        <strain evidence="1 2">XA3</strain>
    </source>
</reference>